<organism evidence="2 3">
    <name type="scientific">Paenibacillus larvae subsp. pulvifaciens</name>
    <dbReference type="NCBI Taxonomy" id="1477"/>
    <lineage>
        <taxon>Bacteria</taxon>
        <taxon>Bacillati</taxon>
        <taxon>Bacillota</taxon>
        <taxon>Bacilli</taxon>
        <taxon>Bacillales</taxon>
        <taxon>Paenibacillaceae</taxon>
        <taxon>Paenibacillus</taxon>
    </lineage>
</organism>
<protein>
    <recommendedName>
        <fullName evidence="1">HNH nuclease domain-containing protein</fullName>
    </recommendedName>
</protein>
<proteinExistence type="predicted"/>
<dbReference type="Proteomes" id="UP000192727">
    <property type="component" value="Chromosome"/>
</dbReference>
<dbReference type="InterPro" id="IPR003615">
    <property type="entry name" value="HNH_nuc"/>
</dbReference>
<evidence type="ECO:0000313" key="2">
    <source>
        <dbReference type="EMBL" id="ARF66915.1"/>
    </source>
</evidence>
<feature type="domain" description="HNH nuclease" evidence="1">
    <location>
        <begin position="2"/>
        <end position="50"/>
    </location>
</feature>
<reference evidence="2 3" key="1">
    <citation type="submission" date="2017-03" db="EMBL/GenBank/DDBJ databases">
        <title>Paenibacillus larvae genome sequencing.</title>
        <authorList>
            <person name="Dingman D.W."/>
        </authorList>
    </citation>
    <scope>NUCLEOTIDE SEQUENCE [LARGE SCALE GENOMIC DNA]</scope>
    <source>
        <strain evidence="2 3">SAG 10367</strain>
    </source>
</reference>
<dbReference type="EMBL" id="CP020557">
    <property type="protein sequence ID" value="ARF66915.1"/>
    <property type="molecule type" value="Genomic_DNA"/>
</dbReference>
<sequence length="81" mass="9285">MCGVNEPSLLIASHIKLWKYSTNIERLDKYNGLLLCPNHDKLFDQGLITFTDEGKIIISSLLTPKTKNKLKLTENLLHSFR</sequence>
<dbReference type="AlphaFoldDB" id="A0A1V0UNS7"/>
<evidence type="ECO:0000313" key="3">
    <source>
        <dbReference type="Proteomes" id="UP000192727"/>
    </source>
</evidence>
<accession>A0A1V0UNS7</accession>
<gene>
    <name evidence="2" type="ORF">B7C51_02510</name>
</gene>
<evidence type="ECO:0000259" key="1">
    <source>
        <dbReference type="Pfam" id="PF13391"/>
    </source>
</evidence>
<dbReference type="RefSeq" id="WP_083038494.1">
    <property type="nucleotide sequence ID" value="NZ_CP020557.1"/>
</dbReference>
<name>A0A1V0UNS7_9BACL</name>
<dbReference type="Pfam" id="PF13391">
    <property type="entry name" value="HNH_2"/>
    <property type="match status" value="1"/>
</dbReference>